<reference evidence="3 5" key="2">
    <citation type="journal article" date="2019" name="Microb. Pathog.">
        <title>Comparison of VITEK 2, MALDI-TOF MS, 16S rRNA gene sequencing, and whole-genome sequencing for identification of Roseomonas mucosa.</title>
        <authorList>
            <person name="Rudolph W.W."/>
            <person name="Gunzer F."/>
            <person name="Trauth M."/>
            <person name="Bunk B."/>
            <person name="Bigge R."/>
            <person name="Schrottner P."/>
        </authorList>
    </citation>
    <scope>NUCLEOTIDE SEQUENCE [LARGE SCALE GENOMIC DNA]</scope>
    <source>
        <strain evidence="3 5">DSM 103800</strain>
    </source>
</reference>
<dbReference type="KEGG" id="rgi:RGI145_07600"/>
<evidence type="ECO:0000256" key="1">
    <source>
        <dbReference type="SAM" id="Coils"/>
    </source>
</evidence>
<dbReference type="EMBL" id="JAVVDO010000034">
    <property type="protein sequence ID" value="MDT8332746.1"/>
    <property type="molecule type" value="Genomic_DNA"/>
</dbReference>
<proteinExistence type="predicted"/>
<evidence type="ECO:0000313" key="3">
    <source>
        <dbReference type="EMBL" id="MDT8332746.1"/>
    </source>
</evidence>
<protein>
    <recommendedName>
        <fullName evidence="6">DUF883 domain-containing protein</fullName>
    </recommendedName>
</protein>
<evidence type="ECO:0000313" key="5">
    <source>
        <dbReference type="Proteomes" id="UP001258945"/>
    </source>
</evidence>
<dbReference type="STRING" id="257708.RGI145_07600"/>
<feature type="coiled-coil region" evidence="1">
    <location>
        <begin position="12"/>
        <end position="39"/>
    </location>
</feature>
<dbReference type="RefSeq" id="WP_027280862.1">
    <property type="nucleotide sequence ID" value="NZ_CP015583.1"/>
</dbReference>
<gene>
    <name evidence="2" type="ORF">RGI145_07600</name>
    <name evidence="3" type="ORF">RQ831_16950</name>
</gene>
<evidence type="ECO:0000313" key="4">
    <source>
        <dbReference type="Proteomes" id="UP000185494"/>
    </source>
</evidence>
<keyword evidence="1" id="KW-0175">Coiled coil</keyword>
<reference evidence="3" key="3">
    <citation type="submission" date="2023-09" db="EMBL/GenBank/DDBJ databases">
        <authorList>
            <person name="Schober I."/>
            <person name="Bunk B."/>
        </authorList>
    </citation>
    <scope>NUCLEOTIDE SEQUENCE</scope>
    <source>
        <strain evidence="3">DSM 103800</strain>
    </source>
</reference>
<sequence>MSEQSQPGSEARAQVEATASDVRAQIADLRRKVEGLLAERTDSLNRGVDRVEAYAGDVAESVQYRYDDFQERVRERPVTSLLIAAAIGYAVARLTGR</sequence>
<dbReference type="AlphaFoldDB" id="A0A1L7ADU8"/>
<keyword evidence="5" id="KW-1185">Reference proteome</keyword>
<dbReference type="EMBL" id="CP015583">
    <property type="protein sequence ID" value="APT56977.1"/>
    <property type="molecule type" value="Genomic_DNA"/>
</dbReference>
<accession>A0A1L7ADU8</accession>
<organism evidence="2 4">
    <name type="scientific">Roseomonas gilardii</name>
    <dbReference type="NCBI Taxonomy" id="257708"/>
    <lineage>
        <taxon>Bacteria</taxon>
        <taxon>Pseudomonadati</taxon>
        <taxon>Pseudomonadota</taxon>
        <taxon>Alphaproteobacteria</taxon>
        <taxon>Acetobacterales</taxon>
        <taxon>Roseomonadaceae</taxon>
        <taxon>Roseomonas</taxon>
    </lineage>
</organism>
<evidence type="ECO:0008006" key="6">
    <source>
        <dbReference type="Google" id="ProtNLM"/>
    </source>
</evidence>
<name>A0A1L7ADU8_9PROT</name>
<evidence type="ECO:0000313" key="2">
    <source>
        <dbReference type="EMBL" id="APT56977.1"/>
    </source>
</evidence>
<dbReference type="Proteomes" id="UP000185494">
    <property type="component" value="Chromosome 1"/>
</dbReference>
<dbReference type="Proteomes" id="UP001258945">
    <property type="component" value="Unassembled WGS sequence"/>
</dbReference>
<reference evidence="2 4" key="1">
    <citation type="submission" date="2016-05" db="EMBL/GenBank/DDBJ databases">
        <title>Complete Genome and Methylome Analysis of Psychrotrophic Bacterial Isolates from Antarctic Lake Untersee.</title>
        <authorList>
            <person name="Fomenkov A."/>
            <person name="Akimov V.N."/>
            <person name="Vasilyeva L.V."/>
            <person name="Andersen D."/>
            <person name="Vincze T."/>
            <person name="Roberts R.J."/>
        </authorList>
    </citation>
    <scope>NUCLEOTIDE SEQUENCE [LARGE SCALE GENOMIC DNA]</scope>
    <source>
        <strain evidence="2 4">U14-5</strain>
    </source>
</reference>